<reference evidence="2" key="1">
    <citation type="journal article" date="2014" name="Proc. Natl. Acad. Sci. U.S.A.">
        <title>Extensive sampling of basidiomycete genomes demonstrates inadequacy of the white-rot/brown-rot paradigm for wood decay fungi.</title>
        <authorList>
            <person name="Riley R."/>
            <person name="Salamov A.A."/>
            <person name="Brown D.W."/>
            <person name="Nagy L.G."/>
            <person name="Floudas D."/>
            <person name="Held B.W."/>
            <person name="Levasseur A."/>
            <person name="Lombard V."/>
            <person name="Morin E."/>
            <person name="Otillar R."/>
            <person name="Lindquist E.A."/>
            <person name="Sun H."/>
            <person name="LaButti K.M."/>
            <person name="Schmutz J."/>
            <person name="Jabbour D."/>
            <person name="Luo H."/>
            <person name="Baker S.E."/>
            <person name="Pisabarro A.G."/>
            <person name="Walton J.D."/>
            <person name="Blanchette R.A."/>
            <person name="Henrissat B."/>
            <person name="Martin F."/>
            <person name="Cullen D."/>
            <person name="Hibbett D.S."/>
            <person name="Grigoriev I.V."/>
        </authorList>
    </citation>
    <scope>NUCLEOTIDE SEQUENCE [LARGE SCALE GENOMIC DNA]</scope>
    <source>
        <strain evidence="2">MUCL 33604</strain>
    </source>
</reference>
<proteinExistence type="predicted"/>
<evidence type="ECO:0000313" key="2">
    <source>
        <dbReference type="Proteomes" id="UP000027265"/>
    </source>
</evidence>
<evidence type="ECO:0000313" key="1">
    <source>
        <dbReference type="EMBL" id="KDQ53057.1"/>
    </source>
</evidence>
<dbReference type="AlphaFoldDB" id="A0A067PP32"/>
<name>A0A067PP32_9AGAM</name>
<sequence length="116" mass="13521">MWRHGDALVQEMKIDFPPADCEFVEALSSQATRDDASKYRNTNLPSNLRTLLRPHWLEYTLLTVGERRCFCSRLANKRNGIDVEKWVPPPSSVIRLLHLTLSWPYRGGSQNRLRRV</sequence>
<dbReference type="OrthoDB" id="9991235at2759"/>
<dbReference type="Proteomes" id="UP000027265">
    <property type="component" value="Unassembled WGS sequence"/>
</dbReference>
<dbReference type="HOGENOM" id="CLU_2097220_0_0_1"/>
<accession>A0A067PP32</accession>
<protein>
    <submittedName>
        <fullName evidence="1">Uncharacterized protein</fullName>
    </submittedName>
</protein>
<gene>
    <name evidence="1" type="ORF">JAAARDRAFT_443969</name>
</gene>
<organism evidence="1 2">
    <name type="scientific">Jaapia argillacea MUCL 33604</name>
    <dbReference type="NCBI Taxonomy" id="933084"/>
    <lineage>
        <taxon>Eukaryota</taxon>
        <taxon>Fungi</taxon>
        <taxon>Dikarya</taxon>
        <taxon>Basidiomycota</taxon>
        <taxon>Agaricomycotina</taxon>
        <taxon>Agaricomycetes</taxon>
        <taxon>Agaricomycetidae</taxon>
        <taxon>Jaapiales</taxon>
        <taxon>Jaapiaceae</taxon>
        <taxon>Jaapia</taxon>
    </lineage>
</organism>
<dbReference type="EMBL" id="KL197736">
    <property type="protein sequence ID" value="KDQ53057.1"/>
    <property type="molecule type" value="Genomic_DNA"/>
</dbReference>
<keyword evidence="2" id="KW-1185">Reference proteome</keyword>
<dbReference type="InParanoid" id="A0A067PP32"/>